<dbReference type="AlphaFoldDB" id="A0A3N4Z277"/>
<comment type="pathway">
    <text evidence="3">Carbohydrate metabolism; galactose metabolism.</text>
</comment>
<evidence type="ECO:0000256" key="7">
    <source>
        <dbReference type="ARBA" id="ARBA00023027"/>
    </source>
</evidence>
<dbReference type="UniPathway" id="UPA00214"/>
<dbReference type="InterPro" id="IPR001509">
    <property type="entry name" value="Epimerase_deHydtase"/>
</dbReference>
<comment type="similarity">
    <text evidence="4">Belongs to the NAD(P)-dependent epimerase/dehydratase family.</text>
</comment>
<protein>
    <recommendedName>
        <fullName evidence="6">UDP-glucose 4-epimerase</fullName>
        <ecNumber evidence="5">5.1.3.2</ecNumber>
    </recommendedName>
    <alternativeName>
        <fullName evidence="11">Galactowaldenase</fullName>
    </alternativeName>
    <alternativeName>
        <fullName evidence="10">UDP-galactose 4-epimerase</fullName>
    </alternativeName>
</protein>
<dbReference type="GO" id="GO:0003978">
    <property type="term" value="F:UDP-glucose 4-epimerase activity"/>
    <property type="evidence" value="ECO:0007669"/>
    <property type="project" value="UniProtKB-EC"/>
</dbReference>
<dbReference type="EC" id="5.1.3.2" evidence="5"/>
<name>A0A3N4Z277_9MICO</name>
<evidence type="ECO:0000256" key="4">
    <source>
        <dbReference type="ARBA" id="ARBA00007637"/>
    </source>
</evidence>
<accession>A0A3N4Z277</accession>
<dbReference type="Gene3D" id="3.90.25.10">
    <property type="entry name" value="UDP-galactose 4-epimerase, domain 1"/>
    <property type="match status" value="1"/>
</dbReference>
<dbReference type="GO" id="GO:0033499">
    <property type="term" value="P:galactose catabolic process via UDP-galactose, Leloir pathway"/>
    <property type="evidence" value="ECO:0007669"/>
    <property type="project" value="TreeGrafter"/>
</dbReference>
<comment type="cofactor">
    <cofactor evidence="2">
        <name>NAD(+)</name>
        <dbReference type="ChEBI" id="CHEBI:57540"/>
    </cofactor>
</comment>
<reference evidence="13 14" key="1">
    <citation type="submission" date="2018-11" db="EMBL/GenBank/DDBJ databases">
        <title>Sequencing the genomes of 1000 actinobacteria strains.</title>
        <authorList>
            <person name="Klenk H.-P."/>
        </authorList>
    </citation>
    <scope>NUCLEOTIDE SEQUENCE [LARGE SCALE GENOMIC DNA]</scope>
    <source>
        <strain evidence="13 14">DSM 14418</strain>
    </source>
</reference>
<feature type="domain" description="NAD-dependent epimerase/dehydratase" evidence="12">
    <location>
        <begin position="4"/>
        <end position="252"/>
    </location>
</feature>
<dbReference type="OrthoDB" id="9801785at2"/>
<organism evidence="13 14">
    <name type="scientific">Georgenia muralis</name>
    <dbReference type="NCBI Taxonomy" id="154117"/>
    <lineage>
        <taxon>Bacteria</taxon>
        <taxon>Bacillati</taxon>
        <taxon>Actinomycetota</taxon>
        <taxon>Actinomycetes</taxon>
        <taxon>Micrococcales</taxon>
        <taxon>Bogoriellaceae</taxon>
        <taxon>Georgenia</taxon>
    </lineage>
</organism>
<evidence type="ECO:0000256" key="8">
    <source>
        <dbReference type="ARBA" id="ARBA00023235"/>
    </source>
</evidence>
<comment type="caution">
    <text evidence="13">The sequence shown here is derived from an EMBL/GenBank/DDBJ whole genome shotgun (WGS) entry which is preliminary data.</text>
</comment>
<evidence type="ECO:0000256" key="10">
    <source>
        <dbReference type="ARBA" id="ARBA00031367"/>
    </source>
</evidence>
<keyword evidence="7" id="KW-0520">NAD</keyword>
<sequence>MSTLVIGGAGYIGAHVVRLLLERGEDVVVVDDLSTGAADRVGAATLVELDVAGDGAQTSLERVMSERAVTSVIHFAARKQVGESVARPAWYYQQNVGGLANVLAAMENAGVRNMIFSSSAAVYGMPPVELVGEDVECRPINPYGETKLVGEWLLADCGRAWGLRWTALRYFNVAGAGWPDLGDPAVLNLVPMVLDRLERGDRPKIFGDDYPTPDGTCIRDYIHVLDLAQAHLAAMDHLTSDAEPTEHVFNVGTGTGASVKEVVDEIGRASGLDVTAEVEARRAGDPPQLVAAADRIGEVLSWKAEHGLTDIIRSAWEAWQAGPRRIG</sequence>
<comment type="catalytic activity">
    <reaction evidence="1">
        <text>UDP-alpha-D-glucose = UDP-alpha-D-galactose</text>
        <dbReference type="Rhea" id="RHEA:22168"/>
        <dbReference type="ChEBI" id="CHEBI:58885"/>
        <dbReference type="ChEBI" id="CHEBI:66914"/>
        <dbReference type="EC" id="5.1.3.2"/>
    </reaction>
</comment>
<evidence type="ECO:0000256" key="6">
    <source>
        <dbReference type="ARBA" id="ARBA00018569"/>
    </source>
</evidence>
<dbReference type="EMBL" id="RKRA01000001">
    <property type="protein sequence ID" value="RPF25924.1"/>
    <property type="molecule type" value="Genomic_DNA"/>
</dbReference>
<evidence type="ECO:0000256" key="3">
    <source>
        <dbReference type="ARBA" id="ARBA00004947"/>
    </source>
</evidence>
<keyword evidence="9" id="KW-0119">Carbohydrate metabolism</keyword>
<dbReference type="InterPro" id="IPR036291">
    <property type="entry name" value="NAD(P)-bd_dom_sf"/>
</dbReference>
<evidence type="ECO:0000256" key="5">
    <source>
        <dbReference type="ARBA" id="ARBA00013189"/>
    </source>
</evidence>
<evidence type="ECO:0000313" key="13">
    <source>
        <dbReference type="EMBL" id="RPF25924.1"/>
    </source>
</evidence>
<dbReference type="Pfam" id="PF01370">
    <property type="entry name" value="Epimerase"/>
    <property type="match status" value="1"/>
</dbReference>
<evidence type="ECO:0000313" key="14">
    <source>
        <dbReference type="Proteomes" id="UP000280726"/>
    </source>
</evidence>
<keyword evidence="14" id="KW-1185">Reference proteome</keyword>
<dbReference type="NCBIfam" id="TIGR01179">
    <property type="entry name" value="galE"/>
    <property type="match status" value="1"/>
</dbReference>
<dbReference type="Gene3D" id="3.40.50.720">
    <property type="entry name" value="NAD(P)-binding Rossmann-like Domain"/>
    <property type="match status" value="1"/>
</dbReference>
<evidence type="ECO:0000256" key="1">
    <source>
        <dbReference type="ARBA" id="ARBA00000083"/>
    </source>
</evidence>
<proteinExistence type="inferred from homology"/>
<evidence type="ECO:0000256" key="2">
    <source>
        <dbReference type="ARBA" id="ARBA00001911"/>
    </source>
</evidence>
<dbReference type="PANTHER" id="PTHR43725:SF53">
    <property type="entry name" value="UDP-ARABINOSE 4-EPIMERASE 1"/>
    <property type="match status" value="1"/>
</dbReference>
<dbReference type="SUPFAM" id="SSF51735">
    <property type="entry name" value="NAD(P)-binding Rossmann-fold domains"/>
    <property type="match status" value="1"/>
</dbReference>
<dbReference type="InterPro" id="IPR005886">
    <property type="entry name" value="UDP_G4E"/>
</dbReference>
<gene>
    <name evidence="13" type="ORF">EDD32_0338</name>
</gene>
<dbReference type="Proteomes" id="UP000280726">
    <property type="component" value="Unassembled WGS sequence"/>
</dbReference>
<keyword evidence="8" id="KW-0413">Isomerase</keyword>
<dbReference type="RefSeq" id="WP_123914059.1">
    <property type="nucleotide sequence ID" value="NZ_RKRA01000001.1"/>
</dbReference>
<dbReference type="PANTHER" id="PTHR43725">
    <property type="entry name" value="UDP-GLUCOSE 4-EPIMERASE"/>
    <property type="match status" value="1"/>
</dbReference>
<evidence type="ECO:0000256" key="9">
    <source>
        <dbReference type="ARBA" id="ARBA00023277"/>
    </source>
</evidence>
<evidence type="ECO:0000259" key="12">
    <source>
        <dbReference type="Pfam" id="PF01370"/>
    </source>
</evidence>
<evidence type="ECO:0000256" key="11">
    <source>
        <dbReference type="ARBA" id="ARBA00033067"/>
    </source>
</evidence>